<protein>
    <recommendedName>
        <fullName evidence="4">Polymer-forming cytoskeletal protein</fullName>
    </recommendedName>
</protein>
<keyword evidence="1" id="KW-0472">Membrane</keyword>
<dbReference type="EMBL" id="CP032624">
    <property type="protein sequence ID" value="AYG03005.1"/>
    <property type="molecule type" value="Genomic_DNA"/>
</dbReference>
<sequence>MAALRQKDQSDRGYALVSVIGVILVCGIVLALMGTMVASALGASTSTRAGVQSRGAADQGVAVVTADIDKGAAAGFPASPTSVWRCPALAGNYDNSVAPVSPTPLVPVPGPTPSTMAAPNSVYKVTVQHAGSDGVWHPGCPTALGQQVKLEATGWAQQNGIQGRSDQDSAHLEVVLGPSHGLIADGPAIFGYSTGGLAGGGSLVEVGSASPDVVIQTGNVNCSGAFYSNADLVVEGGDLAISGSCNVTGNVWASGAVSLSGGVKVSGSVVGSSITVDGSSHIDGSAWTPGAVSITGGGSYIGGSLTAGSLTLSGSGQLHGGAWIFGALQCSNWDYCVGGNVTAKTYTDPRYTGTTSSSTHGTITVTAPGVPSSPGAYGSAPSAPVVPTWIDYSSDTSVWSGFAQLDVSGAACTSASSLSTAIANKLASTAGATGVVADMLGCSSGLTIGGSDAVALNTDVVFYAHQYNLAGSGKFTSTRGSRVWLITPDDVPDHQPTPPAGCSFNIGGAFTFQSGISAFIYTPCAASIGSGIHISGQVFSGNVSVSGSASVSYTAIGLAGYDLTTGGPDTASYTGPLVTVSRRNTAG</sequence>
<dbReference type="KEGG" id="gry:D7I44_05335"/>
<keyword evidence="1" id="KW-1133">Transmembrane helix</keyword>
<dbReference type="AlphaFoldDB" id="A0A387BG41"/>
<evidence type="ECO:0000256" key="1">
    <source>
        <dbReference type="SAM" id="Phobius"/>
    </source>
</evidence>
<evidence type="ECO:0000313" key="3">
    <source>
        <dbReference type="Proteomes" id="UP000275069"/>
    </source>
</evidence>
<accession>A0A387BG41</accession>
<name>A0A387BG41_9MICO</name>
<dbReference type="RefSeq" id="WP_120788537.1">
    <property type="nucleotide sequence ID" value="NZ_CP032624.1"/>
</dbReference>
<organism evidence="2 3">
    <name type="scientific">Gryllotalpicola protaetiae</name>
    <dbReference type="NCBI Taxonomy" id="2419771"/>
    <lineage>
        <taxon>Bacteria</taxon>
        <taxon>Bacillati</taxon>
        <taxon>Actinomycetota</taxon>
        <taxon>Actinomycetes</taxon>
        <taxon>Micrococcales</taxon>
        <taxon>Microbacteriaceae</taxon>
        <taxon>Gryllotalpicola</taxon>
    </lineage>
</organism>
<gene>
    <name evidence="2" type="ORF">D7I44_05335</name>
</gene>
<proteinExistence type="predicted"/>
<dbReference type="Proteomes" id="UP000275069">
    <property type="component" value="Chromosome"/>
</dbReference>
<keyword evidence="1" id="KW-0812">Transmembrane</keyword>
<keyword evidence="3" id="KW-1185">Reference proteome</keyword>
<evidence type="ECO:0008006" key="4">
    <source>
        <dbReference type="Google" id="ProtNLM"/>
    </source>
</evidence>
<reference evidence="2 3" key="1">
    <citation type="submission" date="2018-09" db="EMBL/GenBank/DDBJ databases">
        <title>Genome sequencing of strain 2DFW10M-5.</title>
        <authorList>
            <person name="Heo J."/>
            <person name="Kim S.-J."/>
            <person name="Kwon S.-W."/>
        </authorList>
    </citation>
    <scope>NUCLEOTIDE SEQUENCE [LARGE SCALE GENOMIC DNA]</scope>
    <source>
        <strain evidence="2 3">2DFW10M-5</strain>
    </source>
</reference>
<evidence type="ECO:0000313" key="2">
    <source>
        <dbReference type="EMBL" id="AYG03005.1"/>
    </source>
</evidence>
<feature type="transmembrane region" description="Helical" evidence="1">
    <location>
        <begin position="12"/>
        <end position="38"/>
    </location>
</feature>
<dbReference type="OrthoDB" id="5094704at2"/>